<sequence length="229" mass="24647">MNSMDGSAHGKCLERTRRVAVAVLMAPLLAAAQAEESPWRAETPAPIAEPPDGEQTLALWNDSRRRDRIHYSTSVEIRQEPGLDRQVSGALELGNRAETSSIDYRWWASSGRVALALGVGTVTHSVIAPAIGSEPERLTGQTGGPAVTVGWRLQLSDQSTLYADTSAAQGLGPNPAAAYYTTRGGVEWKTRKSRLGFDRGSVAMQLDSGYRLSLRTRRGGVALVLRGSF</sequence>
<feature type="region of interest" description="Disordered" evidence="1">
    <location>
        <begin position="35"/>
        <end position="54"/>
    </location>
</feature>
<gene>
    <name evidence="2" type="ordered locus">Mpe_A0336</name>
</gene>
<reference evidence="2 3" key="1">
    <citation type="journal article" date="2007" name="J. Bacteriol.">
        <title>Whole-genome analysis of the methyl tert-butyl ether-degrading beta-proteobacterium Methylibium petroleiphilum PM1.</title>
        <authorList>
            <person name="Kane S.R."/>
            <person name="Chakicherla A.Y."/>
            <person name="Chain P.S.G."/>
            <person name="Schmidt R."/>
            <person name="Shin M.W."/>
            <person name="Legler T.C."/>
            <person name="Scow K.M."/>
            <person name="Larimer F.W."/>
            <person name="Lucas S.M."/>
            <person name="Richardson P.M."/>
            <person name="Hristova K.R."/>
        </authorList>
    </citation>
    <scope>NUCLEOTIDE SEQUENCE [LARGE SCALE GENOMIC DNA]</scope>
    <source>
        <strain evidence="3">ATCC BAA-1232 / LMG 22953 / PM1</strain>
    </source>
</reference>
<dbReference type="KEGG" id="mpt:Mpe_A0336"/>
<evidence type="ECO:0000313" key="3">
    <source>
        <dbReference type="Proteomes" id="UP000000366"/>
    </source>
</evidence>
<evidence type="ECO:0000256" key="1">
    <source>
        <dbReference type="SAM" id="MobiDB-lite"/>
    </source>
</evidence>
<proteinExistence type="predicted"/>
<protein>
    <submittedName>
        <fullName evidence="2">Uncharacterized protein</fullName>
    </submittedName>
</protein>
<keyword evidence="3" id="KW-1185">Reference proteome</keyword>
<dbReference type="Proteomes" id="UP000000366">
    <property type="component" value="Chromosome"/>
</dbReference>
<evidence type="ECO:0000313" key="2">
    <source>
        <dbReference type="EMBL" id="ABM93298.1"/>
    </source>
</evidence>
<dbReference type="AlphaFoldDB" id="A2SCK9"/>
<organism evidence="2 3">
    <name type="scientific">Methylibium petroleiphilum (strain ATCC BAA-1232 / LMG 22953 / PM1)</name>
    <dbReference type="NCBI Taxonomy" id="420662"/>
    <lineage>
        <taxon>Bacteria</taxon>
        <taxon>Pseudomonadati</taxon>
        <taxon>Pseudomonadota</taxon>
        <taxon>Betaproteobacteria</taxon>
        <taxon>Burkholderiales</taxon>
        <taxon>Sphaerotilaceae</taxon>
        <taxon>Methylibium</taxon>
    </lineage>
</organism>
<dbReference type="HOGENOM" id="CLU_1208664_0_0_4"/>
<dbReference type="STRING" id="420662.Mpe_A0336"/>
<name>A2SCK9_METPP</name>
<accession>A2SCK9</accession>
<dbReference type="EMBL" id="CP000555">
    <property type="protein sequence ID" value="ABM93298.1"/>
    <property type="molecule type" value="Genomic_DNA"/>
</dbReference>